<reference evidence="1" key="1">
    <citation type="submission" date="2022-06" db="EMBL/GenBank/DDBJ databases">
        <title>Phylogenomic reconstructions and comparative analyses of Kickxellomycotina fungi.</title>
        <authorList>
            <person name="Reynolds N.K."/>
            <person name="Stajich J.E."/>
            <person name="Barry K."/>
            <person name="Grigoriev I.V."/>
            <person name="Crous P."/>
            <person name="Smith M.E."/>
        </authorList>
    </citation>
    <scope>NUCLEOTIDE SEQUENCE</scope>
    <source>
        <strain evidence="1">RSA 2271</strain>
    </source>
</reference>
<dbReference type="EMBL" id="JAMZIH010000348">
    <property type="protein sequence ID" value="KAJ1679493.1"/>
    <property type="molecule type" value="Genomic_DNA"/>
</dbReference>
<comment type="caution">
    <text evidence="1">The sequence shown here is derived from an EMBL/GenBank/DDBJ whole genome shotgun (WGS) entry which is preliminary data.</text>
</comment>
<evidence type="ECO:0000313" key="2">
    <source>
        <dbReference type="Proteomes" id="UP001145114"/>
    </source>
</evidence>
<gene>
    <name evidence="1" type="ORF">EV182_001934</name>
</gene>
<proteinExistence type="predicted"/>
<keyword evidence="2" id="KW-1185">Reference proteome</keyword>
<sequence length="279" mass="32202">LKDRIYYTIPYEEEDWAALQAHLIKHFDSKDCLHFQQELEQLVKEKWWLKDVEVNADRFNYLWHRAYGKTQDDDRKTSLYLEALPDELVWAARSEIHDGANLRPFGEVLEIASISAKQMLNIQQTRKMAHQLSAPQQEDDVKCTTDKVALQPKDKTRSPSIVTPALTDIKILTEKFEKLALQVKELKVQSTKTMTSARPCLYCDEQGHGKHQCKLLKQDLWAKLVYINQDGKLTSQNDNIYLLNIGNGSIRALVMRVSVKLIHSEPVSLVMNTMTVTIH</sequence>
<organism evidence="1 2">
    <name type="scientific">Spiromyces aspiralis</name>
    <dbReference type="NCBI Taxonomy" id="68401"/>
    <lineage>
        <taxon>Eukaryota</taxon>
        <taxon>Fungi</taxon>
        <taxon>Fungi incertae sedis</taxon>
        <taxon>Zoopagomycota</taxon>
        <taxon>Kickxellomycotina</taxon>
        <taxon>Kickxellomycetes</taxon>
        <taxon>Kickxellales</taxon>
        <taxon>Kickxellaceae</taxon>
        <taxon>Spiromyces</taxon>
    </lineage>
</organism>
<name>A0ACC1HWL0_9FUNG</name>
<evidence type="ECO:0000313" key="1">
    <source>
        <dbReference type="EMBL" id="KAJ1679493.1"/>
    </source>
</evidence>
<protein>
    <submittedName>
        <fullName evidence="1">Uncharacterized protein</fullName>
    </submittedName>
</protein>
<dbReference type="Proteomes" id="UP001145114">
    <property type="component" value="Unassembled WGS sequence"/>
</dbReference>
<accession>A0ACC1HWL0</accession>
<feature type="non-terminal residue" evidence="1">
    <location>
        <position position="1"/>
    </location>
</feature>